<accession>A0ABW9KM18</accession>
<dbReference type="Proteomes" id="UP001634747">
    <property type="component" value="Unassembled WGS sequence"/>
</dbReference>
<dbReference type="Gene3D" id="2.40.30.100">
    <property type="entry name" value="AF2212/PG0164-like"/>
    <property type="match status" value="1"/>
</dbReference>
<evidence type="ECO:0000313" key="2">
    <source>
        <dbReference type="Proteomes" id="UP001634747"/>
    </source>
</evidence>
<dbReference type="Pfam" id="PF08922">
    <property type="entry name" value="DUF1905"/>
    <property type="match status" value="1"/>
</dbReference>
<comment type="caution">
    <text evidence="1">The sequence shown here is derived from an EMBL/GenBank/DDBJ whole genome shotgun (WGS) entry which is preliminary data.</text>
</comment>
<dbReference type="InterPro" id="IPR015018">
    <property type="entry name" value="DUF1905"/>
</dbReference>
<proteinExistence type="predicted"/>
<name>A0ABW9KM18_9BACT</name>
<dbReference type="SUPFAM" id="SSF141694">
    <property type="entry name" value="AF2212/PG0164-like"/>
    <property type="match status" value="1"/>
</dbReference>
<protein>
    <submittedName>
        <fullName evidence="1">YdeI/OmpD-associated family protein</fullName>
    </submittedName>
</protein>
<sequence length="223" mass="25445">MPRVSRTTRRFEALLEKERGGLGWTIARVPFTPSDVWPQQIRLRVRGTVNGFAFRSSLLPSANEPGAFFLLVNRNMQQHAHVREGQRAIFELDADLDPRPAELPEELDALLDEAEGLRDFYNGLTEYMRREIGKWISGVKSDDARLRRAQQMAERLLSTMEAETELPPLIARALSSRPKAQAGWHKLTPAQRRGELFAVFYYQSPEAKQKRLDKLCALAESKA</sequence>
<organism evidence="1 2">
    <name type="scientific">Terriglobus aquaticus</name>
    <dbReference type="NCBI Taxonomy" id="940139"/>
    <lineage>
        <taxon>Bacteria</taxon>
        <taxon>Pseudomonadati</taxon>
        <taxon>Acidobacteriota</taxon>
        <taxon>Terriglobia</taxon>
        <taxon>Terriglobales</taxon>
        <taxon>Acidobacteriaceae</taxon>
        <taxon>Terriglobus</taxon>
    </lineage>
</organism>
<gene>
    <name evidence="1" type="ORF">ACK2TP_13780</name>
</gene>
<evidence type="ECO:0000313" key="1">
    <source>
        <dbReference type="EMBL" id="MFN2976835.1"/>
    </source>
</evidence>
<dbReference type="InterPro" id="IPR037079">
    <property type="entry name" value="AF2212/PG0164-like_sf"/>
</dbReference>
<keyword evidence="2" id="KW-1185">Reference proteome</keyword>
<reference evidence="1 2" key="1">
    <citation type="submission" date="2024-12" db="EMBL/GenBank/DDBJ databases">
        <authorList>
            <person name="Lee Y."/>
        </authorList>
    </citation>
    <scope>NUCLEOTIDE SEQUENCE [LARGE SCALE GENOMIC DNA]</scope>
    <source>
        <strain evidence="1 2">03SUJ4</strain>
    </source>
</reference>
<dbReference type="EMBL" id="JBJYXY010000001">
    <property type="protein sequence ID" value="MFN2976835.1"/>
    <property type="molecule type" value="Genomic_DNA"/>
</dbReference>
<dbReference type="Pfam" id="PF13376">
    <property type="entry name" value="OmdA"/>
    <property type="match status" value="2"/>
</dbReference>
<dbReference type="RefSeq" id="WP_263414980.1">
    <property type="nucleotide sequence ID" value="NZ_BAABBH010000001.1"/>
</dbReference>